<keyword evidence="5" id="KW-0479">Metal-binding</keyword>
<dbReference type="PANTHER" id="PTHR43344">
    <property type="entry name" value="PHOSPHOSERINE PHOSPHATASE"/>
    <property type="match status" value="1"/>
</dbReference>
<evidence type="ECO:0000313" key="11">
    <source>
        <dbReference type="Proteomes" id="UP000530660"/>
    </source>
</evidence>
<dbReference type="EC" id="3.1.3.3" evidence="3"/>
<dbReference type="InterPro" id="IPR050582">
    <property type="entry name" value="HAD-like_SerB"/>
</dbReference>
<keyword evidence="8" id="KW-0718">Serine biosynthesis</keyword>
<keyword evidence="11" id="KW-1185">Reference proteome</keyword>
<keyword evidence="6" id="KW-0378">Hydrolase</keyword>
<dbReference type="SUPFAM" id="SSF56784">
    <property type="entry name" value="HAD-like"/>
    <property type="match status" value="1"/>
</dbReference>
<dbReference type="InterPro" id="IPR036412">
    <property type="entry name" value="HAD-like_sf"/>
</dbReference>
<evidence type="ECO:0000256" key="7">
    <source>
        <dbReference type="ARBA" id="ARBA00022842"/>
    </source>
</evidence>
<accession>A0A7J7IL00</accession>
<feature type="region of interest" description="Disordered" evidence="9">
    <location>
        <begin position="76"/>
        <end position="111"/>
    </location>
</feature>
<dbReference type="PANTHER" id="PTHR43344:SF2">
    <property type="entry name" value="PHOSPHOSERINE PHOSPHATASE"/>
    <property type="match status" value="1"/>
</dbReference>
<sequence>MESSRWSPRKGRRSRTSVNSARLLVVTLHGLVQPSWLSRFMTVLAQAGDALYLRDLSSFTVGDRFTATMAVEVTPTRQRKRQVVENDLKETPSEEAEPPTTSSASLADDRAGVPSSIEPLIEHEYGIEGYLLREILLTAYELGGIETEFEVLDAPESGPRTAFDDPPDSTDSYTFTFIGTPRIPAAFFATASRLLAENEINLNAIQSLNEPDSRSTCFQVVTALRSPLAYRVRSELFHLGKQHLVDIAFERTGALRTKRMVVFDLSWTLVQADGFELLCQAAGVASTAMAKVRRRHALGSDQYLRACATLLCGRSMEGLGPKLHAQIEYTEGAVSVCRVLKKLGFRIAILSSGPLLLAELVKADLGIDFVAANQLEVDGNGLFTGAIQEPIVNGERKAELLTMLAMREQLSTEQIIAVGDGPVSAKMLDSAGLSIAFEQPGARDGADIDGKIQSKSLTSILFLLGIHERDLRAFS</sequence>
<gene>
    <name evidence="10" type="ORF">F1559_001348</name>
</gene>
<dbReference type="GO" id="GO:0000287">
    <property type="term" value="F:magnesium ion binding"/>
    <property type="evidence" value="ECO:0007669"/>
    <property type="project" value="TreeGrafter"/>
</dbReference>
<comment type="pathway">
    <text evidence="2">Amino-acid biosynthesis; L-serine biosynthesis; L-serine from 3-phospho-D-glycerate: step 3/3.</text>
</comment>
<dbReference type="Proteomes" id="UP000530660">
    <property type="component" value="Unassembled WGS sequence"/>
</dbReference>
<dbReference type="EMBL" id="VWRR01000005">
    <property type="protein sequence ID" value="KAF6003783.1"/>
    <property type="molecule type" value="Genomic_DNA"/>
</dbReference>
<evidence type="ECO:0000256" key="8">
    <source>
        <dbReference type="ARBA" id="ARBA00023299"/>
    </source>
</evidence>
<organism evidence="10 11">
    <name type="scientific">Cyanidiococcus yangmingshanensis</name>
    <dbReference type="NCBI Taxonomy" id="2690220"/>
    <lineage>
        <taxon>Eukaryota</taxon>
        <taxon>Rhodophyta</taxon>
        <taxon>Bangiophyceae</taxon>
        <taxon>Cyanidiales</taxon>
        <taxon>Cyanidiaceae</taxon>
        <taxon>Cyanidiococcus</taxon>
    </lineage>
</organism>
<evidence type="ECO:0000256" key="2">
    <source>
        <dbReference type="ARBA" id="ARBA00005135"/>
    </source>
</evidence>
<feature type="compositionally biased region" description="Basic and acidic residues" evidence="9">
    <location>
        <begin position="82"/>
        <end position="92"/>
    </location>
</feature>
<dbReference type="AlphaFoldDB" id="A0A7J7IL00"/>
<evidence type="ECO:0000313" key="10">
    <source>
        <dbReference type="EMBL" id="KAF6003783.1"/>
    </source>
</evidence>
<comment type="cofactor">
    <cofactor evidence="1">
        <name>Mg(2+)</name>
        <dbReference type="ChEBI" id="CHEBI:18420"/>
    </cofactor>
</comment>
<dbReference type="GO" id="GO:0005737">
    <property type="term" value="C:cytoplasm"/>
    <property type="evidence" value="ECO:0007669"/>
    <property type="project" value="TreeGrafter"/>
</dbReference>
<reference evidence="10 11" key="1">
    <citation type="journal article" date="2020" name="J. Phycol.">
        <title>Comparative genome analysis reveals Cyanidiococcus gen. nov., a new extremophilic red algal genus sister to Cyanidioschyzon (Cyanidioschyzonaceae, Rhodophyta).</title>
        <authorList>
            <person name="Liu S.-L."/>
            <person name="Chiang Y.-R."/>
            <person name="Yoon H.S."/>
            <person name="Fu H.-Y."/>
        </authorList>
    </citation>
    <scope>NUCLEOTIDE SEQUENCE [LARGE SCALE GENOMIC DNA]</scope>
    <source>
        <strain evidence="10 11">THAL066</strain>
    </source>
</reference>
<keyword evidence="7" id="KW-0460">Magnesium</keyword>
<evidence type="ECO:0000256" key="5">
    <source>
        <dbReference type="ARBA" id="ARBA00022723"/>
    </source>
</evidence>
<name>A0A7J7IL00_9RHOD</name>
<evidence type="ECO:0000256" key="6">
    <source>
        <dbReference type="ARBA" id="ARBA00022801"/>
    </source>
</evidence>
<evidence type="ECO:0000256" key="1">
    <source>
        <dbReference type="ARBA" id="ARBA00001946"/>
    </source>
</evidence>
<comment type="caution">
    <text evidence="10">The sequence shown here is derived from an EMBL/GenBank/DDBJ whole genome shotgun (WGS) entry which is preliminary data.</text>
</comment>
<dbReference type="GO" id="GO:0036424">
    <property type="term" value="F:L-phosphoserine phosphatase activity"/>
    <property type="evidence" value="ECO:0007669"/>
    <property type="project" value="TreeGrafter"/>
</dbReference>
<evidence type="ECO:0000256" key="9">
    <source>
        <dbReference type="SAM" id="MobiDB-lite"/>
    </source>
</evidence>
<dbReference type="OrthoDB" id="27226at2759"/>
<keyword evidence="4" id="KW-0028">Amino-acid biosynthesis</keyword>
<protein>
    <recommendedName>
        <fullName evidence="3">phosphoserine phosphatase</fullName>
        <ecNumber evidence="3">3.1.3.3</ecNumber>
    </recommendedName>
</protein>
<dbReference type="InterPro" id="IPR023214">
    <property type="entry name" value="HAD_sf"/>
</dbReference>
<proteinExistence type="predicted"/>
<dbReference type="Gene3D" id="3.40.50.1000">
    <property type="entry name" value="HAD superfamily/HAD-like"/>
    <property type="match status" value="1"/>
</dbReference>
<evidence type="ECO:0000256" key="4">
    <source>
        <dbReference type="ARBA" id="ARBA00022605"/>
    </source>
</evidence>
<dbReference type="GO" id="GO:0006564">
    <property type="term" value="P:L-serine biosynthetic process"/>
    <property type="evidence" value="ECO:0007669"/>
    <property type="project" value="UniProtKB-KW"/>
</dbReference>
<dbReference type="Pfam" id="PF12710">
    <property type="entry name" value="HAD"/>
    <property type="match status" value="1"/>
</dbReference>
<evidence type="ECO:0000256" key="3">
    <source>
        <dbReference type="ARBA" id="ARBA00012640"/>
    </source>
</evidence>
<dbReference type="NCBIfam" id="TIGR01488">
    <property type="entry name" value="HAD-SF-IB"/>
    <property type="match status" value="1"/>
</dbReference>